<protein>
    <submittedName>
        <fullName evidence="3">Uncharacterized protein</fullName>
    </submittedName>
</protein>
<keyword evidence="4" id="KW-1185">Reference proteome</keyword>
<proteinExistence type="predicted"/>
<reference evidence="3 4" key="1">
    <citation type="submission" date="2024-11" db="EMBL/GenBank/DDBJ databases">
        <title>The Natural Products Discovery Center: Release of the First 8490 Sequenced Strains for Exploring Actinobacteria Biosynthetic Diversity.</title>
        <authorList>
            <person name="Kalkreuter E."/>
            <person name="Kautsar S.A."/>
            <person name="Yang D."/>
            <person name="Bader C.D."/>
            <person name="Teijaro C.N."/>
            <person name="Fluegel L."/>
            <person name="Davis C.M."/>
            <person name="Simpson J.R."/>
            <person name="Lauterbach L."/>
            <person name="Steele A.D."/>
            <person name="Gui C."/>
            <person name="Meng S."/>
            <person name="Li G."/>
            <person name="Viehrig K."/>
            <person name="Ye F."/>
            <person name="Su P."/>
            <person name="Kiefer A.F."/>
            <person name="Nichols A."/>
            <person name="Cepeda A.J."/>
            <person name="Yan W."/>
            <person name="Fan B."/>
            <person name="Jiang Y."/>
            <person name="Adhikari A."/>
            <person name="Zheng C.-J."/>
            <person name="Schuster L."/>
            <person name="Cowan T.M."/>
            <person name="Smanski M.J."/>
            <person name="Chevrette M.G."/>
            <person name="De Carvalho L.P.S."/>
            <person name="Shen B."/>
        </authorList>
    </citation>
    <scope>NUCLEOTIDE SEQUENCE [LARGE SCALE GENOMIC DNA]</scope>
    <source>
        <strain evidence="3 4">NPDC077433</strain>
    </source>
</reference>
<sequence length="423" mass="46868">MTTISPTRVSMYDFLYQDTIPMLSLLADAAQLSLPQARLAMDASLQAIISALLSYHQHHQGQAVSKKLFGRSAVKELRQYNSMNFATINATLYHRHDAADAIFHDSARVIKACDHIATKIDVPAQKIQILLTALCVIVLRELAILAEYSQLDSDEINKWFALQPQFLSAARFTAEQTQAVSTILPDNENGNDNGSAALAASVENNAENAAEHKPLNAEPPLITPPPFDPYWYELTSYQPKKQDPVQDMQMATGNYLKAIGRSPDNLPQGRHNDTLVFAEMRAITLPHQRWLLQLAKISDIYLSRNRLRVNSEPANPPKPPLVSLGLIGGNSDNTPTTISEKPIEYEATTPLWKNPVILIIILVIGVLGALATLKYQTQRSDGVILATEEVLEQDAINEREQQDVAIVRVDEDEPDSEAAVKDH</sequence>
<accession>A0ABW8LDG8</accession>
<comment type="caution">
    <text evidence="3">The sequence shown here is derived from an EMBL/GenBank/DDBJ whole genome shotgun (WGS) entry which is preliminary data.</text>
</comment>
<gene>
    <name evidence="3" type="ORF">ACI2I3_10470</name>
</gene>
<keyword evidence="2" id="KW-0472">Membrane</keyword>
<evidence type="ECO:0000256" key="2">
    <source>
        <dbReference type="SAM" id="Phobius"/>
    </source>
</evidence>
<keyword evidence="2" id="KW-1133">Transmembrane helix</keyword>
<organism evidence="3 4">
    <name type="scientific">Psychrobacter namhaensis</name>
    <dbReference type="NCBI Taxonomy" id="292734"/>
    <lineage>
        <taxon>Bacteria</taxon>
        <taxon>Pseudomonadati</taxon>
        <taxon>Pseudomonadota</taxon>
        <taxon>Gammaproteobacteria</taxon>
        <taxon>Moraxellales</taxon>
        <taxon>Moraxellaceae</taxon>
        <taxon>Psychrobacter</taxon>
    </lineage>
</organism>
<name>A0ABW8LDG8_9GAMM</name>
<keyword evidence="2" id="KW-0812">Transmembrane</keyword>
<evidence type="ECO:0000256" key="1">
    <source>
        <dbReference type="SAM" id="MobiDB-lite"/>
    </source>
</evidence>
<feature type="region of interest" description="Disordered" evidence="1">
    <location>
        <begin position="404"/>
        <end position="423"/>
    </location>
</feature>
<feature type="transmembrane region" description="Helical" evidence="2">
    <location>
        <begin position="356"/>
        <end position="373"/>
    </location>
</feature>
<evidence type="ECO:0000313" key="4">
    <source>
        <dbReference type="Proteomes" id="UP001620234"/>
    </source>
</evidence>
<evidence type="ECO:0000313" key="3">
    <source>
        <dbReference type="EMBL" id="MFK4001759.1"/>
    </source>
</evidence>
<dbReference type="EMBL" id="JBJDPD010000021">
    <property type="protein sequence ID" value="MFK4001759.1"/>
    <property type="molecule type" value="Genomic_DNA"/>
</dbReference>
<dbReference type="Proteomes" id="UP001620234">
    <property type="component" value="Unassembled WGS sequence"/>
</dbReference>
<dbReference type="RefSeq" id="WP_286739711.1">
    <property type="nucleotide sequence ID" value="NZ_JBJDPD010000021.1"/>
</dbReference>